<sequence>MTSIQDGDIKLLKSKVMADVPEGGGGPTGNVIEWGKSNQSFDDITEVDRAGGDVSIRQQFAAVLTGNTEALQDANIIIDQPATDPNVSVTIAACGFFARRSEIATAIANYLIAGTEWNGILLGNHVQGQGNVQIFHRIGTAAPPIGRTLVLVQDEGKPAEKRQFVRITRTDSQERTFSYASGNGEVKDFQAMVTTCEIGSRLASAFMGSEPNRMFTRTAGATMIRDTTVADAMQFYGASPMTAAYTLGDPARQVKVASIYTQLVPSSRTERGNLDQRPAAMRSITLATGPREVTVPITPHTYRFKVGQENRGYSWTAILRPFPSPGTVVVSFMVLGAWYTCQDNGAGELVGDAVGTINYTNGSIAITLPALPDVGSAILFQWGETTGFVNRSSTLLQVRQPEYMLQLDHAGIKPGTLQIQWESAGQLKTATDNVGVLAGDAAGEINYASGELLLKPALAAWIDAQGEFSISYQYATIITKNVAASADAAGFATIALDSVPAAGSVQVQWVTARNVTASSGGSSTGASAGKASGKHMGALASSGGNFVPTVRMYGIPNGVSQQSTYSTSTVASSKTQELQTHTLTDDAAGSFGARGTINYAGKSLTVKLVDLNASTEGYQSTYEGSIAFETATMNGGSTSNSAAQKGGESATVAVSEQVLAASTVQITYAESFASPLTAVQTWQPPAVSIDLCPYTSQYVVPGSVQFTWMGHTYEDVDGDLIRDRTASNPGTVAGRMDYAAGIAYVHDYVVTTTAPLVLQSLWTTRKQWTAGSVFFRTPAAPVAVQGITLNLSDAQGNVLTLTPDLEGYFNTAQSRGRIDYQAGLIEIQFGAFVDAATLTDAERAEWWYDAADVGAVQAGKIWKPLPVDPTTLRFNSVTYVYLPLDADIIGMDPVRLPSDGRVPVFRNGYYVVVGHTAVLPAASLSNGQTINCARTRLSRVWIVGADGQKIQSGWSVDLDAGLLSIADVTGWAQPVRVHHRIEEMARVSDVQINGTLTLTKALSHHFPAGSVVSSALNVGSLWARVSHLFDQAAWVDQAWSDSVMGNPAPAQYNDTAFALEVTNAGALSERWVLRFTNTTTVEVIGEHVGNLGTFPIAADIAPINPNTKTESFAGVPYFTLKAGGWGAGWAAGNILRINTVGAMQPFACIRTVQPSEAVGTDYTFGLTVRGDIDRAAQP</sequence>
<dbReference type="EMBL" id="JBGJLR010000004">
    <property type="protein sequence ID" value="MEZ2739083.1"/>
    <property type="molecule type" value="Genomic_DNA"/>
</dbReference>
<accession>A0ABV4IB65</accession>
<reference evidence="1 2" key="1">
    <citation type="submission" date="2024-08" db="EMBL/GenBank/DDBJ databases">
        <authorList>
            <person name="Feng Z."/>
            <person name="Ronholm J."/>
        </authorList>
    </citation>
    <scope>NUCLEOTIDE SEQUENCE [LARGE SCALE GENOMIC DNA]</scope>
    <source>
        <strain evidence="1 2">4-AB0-8</strain>
    </source>
</reference>
<name>A0ABV4IB65_9BURK</name>
<protein>
    <recommendedName>
        <fullName evidence="3">Tip attachment protein J domain-containing protein</fullName>
    </recommendedName>
</protein>
<organism evidence="1 2">
    <name type="scientific">Comamonas jiangduensis</name>
    <dbReference type="NCBI Taxonomy" id="1194168"/>
    <lineage>
        <taxon>Bacteria</taxon>
        <taxon>Pseudomonadati</taxon>
        <taxon>Pseudomonadota</taxon>
        <taxon>Betaproteobacteria</taxon>
        <taxon>Burkholderiales</taxon>
        <taxon>Comamonadaceae</taxon>
        <taxon>Comamonas</taxon>
    </lineage>
</organism>
<comment type="caution">
    <text evidence="1">The sequence shown here is derived from an EMBL/GenBank/DDBJ whole genome shotgun (WGS) entry which is preliminary data.</text>
</comment>
<evidence type="ECO:0000313" key="2">
    <source>
        <dbReference type="Proteomes" id="UP001567350"/>
    </source>
</evidence>
<gene>
    <name evidence="1" type="ORF">ACBP88_06330</name>
</gene>
<evidence type="ECO:0008006" key="3">
    <source>
        <dbReference type="Google" id="ProtNLM"/>
    </source>
</evidence>
<dbReference type="Proteomes" id="UP001567350">
    <property type="component" value="Unassembled WGS sequence"/>
</dbReference>
<proteinExistence type="predicted"/>
<keyword evidence="2" id="KW-1185">Reference proteome</keyword>
<dbReference type="RefSeq" id="WP_370891351.1">
    <property type="nucleotide sequence ID" value="NZ_JBGJLR010000004.1"/>
</dbReference>
<evidence type="ECO:0000313" key="1">
    <source>
        <dbReference type="EMBL" id="MEZ2739083.1"/>
    </source>
</evidence>